<dbReference type="NCBIfam" id="NF003368">
    <property type="entry name" value="PRK04447.1-1"/>
    <property type="match status" value="1"/>
</dbReference>
<sequence length="345" mass="36562">MVKEVIGKFLNEINSAKNFSFLLVIATTDVSLIPGLTIAGATPELTHFTPAADAEFLMLGKCKVINTVPVTPDGIPTPALISRASLSFLKISKTIVNAGSKITPNLPFIDLGGKPGGDIRKQSLDKSTAEKIIQNGIILGDELSNSYDLLVIGESIPAGTTTAMAVLEALGYNAIDKMSSASPNNPKELKSKIVKEALKDLPTSLIDKLAKVSDPMLLGVAGISIGFKGKILLAGGTQMCAAAAIIKEIENTKIHDIGIGTTKWIINDKTADIISLAKDLGVNLLYSDLDFSISKYEGIRVYEKGYVKEGVGAGGSSILAMLKANINNKDLVDKIDSMYSELLIR</sequence>
<accession>A0A1W6JXN5</accession>
<dbReference type="STRING" id="282676.B6F84_02655"/>
<dbReference type="GeneID" id="41589784"/>
<dbReference type="HAMAP" id="MF_01086">
    <property type="entry name" value="UPF0284"/>
    <property type="match status" value="1"/>
</dbReference>
<dbReference type="InterPro" id="IPR036087">
    <property type="entry name" value="Nict_dMeBzImd_PRibTrfase_sf"/>
</dbReference>
<gene>
    <name evidence="2" type="ORF">B6F84_02655</name>
</gene>
<dbReference type="PANTHER" id="PTHR38811:SF1">
    <property type="entry name" value="UPF0284 PROTEIN SLL1500"/>
    <property type="match status" value="1"/>
</dbReference>
<keyword evidence="3" id="KW-1185">Reference proteome</keyword>
<comment type="similarity">
    <text evidence="1">Belongs to the UPF0284 family.</text>
</comment>
<name>A0A1W6JXN5_9CREN</name>
<dbReference type="CDD" id="cd02439">
    <property type="entry name" value="DMB-PRT_CobT"/>
    <property type="match status" value="1"/>
</dbReference>
<dbReference type="EMBL" id="CP020477">
    <property type="protein sequence ID" value="ARM75036.1"/>
    <property type="molecule type" value="Genomic_DNA"/>
</dbReference>
<dbReference type="GO" id="GO:0008939">
    <property type="term" value="F:nicotinate-nucleotide-dimethylbenzimidazole phosphoribosyltransferase activity"/>
    <property type="evidence" value="ECO:0007669"/>
    <property type="project" value="InterPro"/>
</dbReference>
<evidence type="ECO:0000256" key="1">
    <source>
        <dbReference type="HAMAP-Rule" id="MF_01086"/>
    </source>
</evidence>
<dbReference type="Pfam" id="PF02277">
    <property type="entry name" value="DBI_PRT"/>
    <property type="match status" value="1"/>
</dbReference>
<evidence type="ECO:0000313" key="2">
    <source>
        <dbReference type="EMBL" id="ARM75036.1"/>
    </source>
</evidence>
<dbReference type="Gene3D" id="3.40.50.10210">
    <property type="match status" value="1"/>
</dbReference>
<dbReference type="AlphaFoldDB" id="A0A1W6JXN5"/>
<dbReference type="KEGG" id="aman:B6F84_02655"/>
<dbReference type="NCBIfam" id="NF003372">
    <property type="entry name" value="PRK04447.1-5"/>
    <property type="match status" value="1"/>
</dbReference>
<organism evidence="2 3">
    <name type="scientific">Acidianus manzaensis</name>
    <dbReference type="NCBI Taxonomy" id="282676"/>
    <lineage>
        <taxon>Archaea</taxon>
        <taxon>Thermoproteota</taxon>
        <taxon>Thermoprotei</taxon>
        <taxon>Sulfolobales</taxon>
        <taxon>Sulfolobaceae</taxon>
        <taxon>Acidianus</taxon>
    </lineage>
</organism>
<proteinExistence type="inferred from homology"/>
<reference evidence="2 3" key="1">
    <citation type="submission" date="2017-03" db="EMBL/GenBank/DDBJ databases">
        <title>Sulfur activation and transportation mechanism of thermophilic Archaea Acidianus manzaensis YN-25.</title>
        <authorList>
            <person name="Ma Y."/>
            <person name="Yang Y."/>
            <person name="Xia J."/>
        </authorList>
    </citation>
    <scope>NUCLEOTIDE SEQUENCE [LARGE SCALE GENOMIC DNA]</scope>
    <source>
        <strain evidence="2 3">YN-25</strain>
    </source>
</reference>
<dbReference type="InterPro" id="IPR003200">
    <property type="entry name" value="Nict_dMeBzImd_PRibTrfase"/>
</dbReference>
<dbReference type="OrthoDB" id="9136at2157"/>
<dbReference type="RefSeq" id="WP_148690792.1">
    <property type="nucleotide sequence ID" value="NZ_CP020477.1"/>
</dbReference>
<dbReference type="Proteomes" id="UP000193404">
    <property type="component" value="Chromosome"/>
</dbReference>
<dbReference type="SUPFAM" id="SSF52733">
    <property type="entry name" value="Nicotinate mononucleotide:5,6-dimethylbenzimidazole phosphoribosyltransferase (CobT)"/>
    <property type="match status" value="1"/>
</dbReference>
<dbReference type="NCBIfam" id="TIGR00303">
    <property type="entry name" value="nicotinate mononucleotide-dependent phosphoribosyltransferase CobT"/>
    <property type="match status" value="1"/>
</dbReference>
<protein>
    <recommendedName>
        <fullName evidence="1">UPF0284 protein B6F84_02655</fullName>
    </recommendedName>
</protein>
<dbReference type="PANTHER" id="PTHR38811">
    <property type="match status" value="1"/>
</dbReference>
<evidence type="ECO:0000313" key="3">
    <source>
        <dbReference type="Proteomes" id="UP000193404"/>
    </source>
</evidence>
<dbReference type="InterPro" id="IPR002805">
    <property type="entry name" value="Nict_dMeBzImd_PRibTrfase_arc"/>
</dbReference>